<dbReference type="EMBL" id="JABBWM010000237">
    <property type="protein sequence ID" value="KAG2084069.1"/>
    <property type="molecule type" value="Genomic_DNA"/>
</dbReference>
<keyword evidence="2" id="KW-1185">Reference proteome</keyword>
<feature type="non-terminal residue" evidence="1">
    <location>
        <position position="1"/>
    </location>
</feature>
<sequence>ATSVDVERIFSRGRLLLSHVRSRLSSQSIHALLCLGCWSLMGLVKDKDVLAVAMLADVEGDKDALDDGWDNIQL</sequence>
<gene>
    <name evidence="1" type="ORF">F5147DRAFT_589632</name>
</gene>
<dbReference type="Proteomes" id="UP000823399">
    <property type="component" value="Unassembled WGS sequence"/>
</dbReference>
<evidence type="ECO:0000313" key="2">
    <source>
        <dbReference type="Proteomes" id="UP000823399"/>
    </source>
</evidence>
<comment type="caution">
    <text evidence="1">The sequence shown here is derived from an EMBL/GenBank/DDBJ whole genome shotgun (WGS) entry which is preliminary data.</text>
</comment>
<dbReference type="RefSeq" id="XP_041284454.1">
    <property type="nucleotide sequence ID" value="XM_041432149.1"/>
</dbReference>
<reference evidence="1" key="1">
    <citation type="journal article" date="2020" name="New Phytol.">
        <title>Comparative genomics reveals dynamic genome evolution in host specialist ectomycorrhizal fungi.</title>
        <authorList>
            <person name="Lofgren L.A."/>
            <person name="Nguyen N.H."/>
            <person name="Vilgalys R."/>
            <person name="Ruytinx J."/>
            <person name="Liao H.L."/>
            <person name="Branco S."/>
            <person name="Kuo A."/>
            <person name="LaButti K."/>
            <person name="Lipzen A."/>
            <person name="Andreopoulos W."/>
            <person name="Pangilinan J."/>
            <person name="Riley R."/>
            <person name="Hundley H."/>
            <person name="Na H."/>
            <person name="Barry K."/>
            <person name="Grigoriev I.V."/>
            <person name="Stajich J.E."/>
            <person name="Kennedy P.G."/>
        </authorList>
    </citation>
    <scope>NUCLEOTIDE SEQUENCE</scope>
    <source>
        <strain evidence="1">FC423</strain>
    </source>
</reference>
<dbReference type="SUPFAM" id="SSF53098">
    <property type="entry name" value="Ribonuclease H-like"/>
    <property type="match status" value="1"/>
</dbReference>
<proteinExistence type="predicted"/>
<protein>
    <recommendedName>
        <fullName evidence="3">HAT C-terminal dimerisation domain-containing protein</fullName>
    </recommendedName>
</protein>
<name>A0A9P7ERX2_9AGAM</name>
<dbReference type="OrthoDB" id="3258476at2759"/>
<dbReference type="AlphaFoldDB" id="A0A9P7ERX2"/>
<evidence type="ECO:0008006" key="3">
    <source>
        <dbReference type="Google" id="ProtNLM"/>
    </source>
</evidence>
<evidence type="ECO:0000313" key="1">
    <source>
        <dbReference type="EMBL" id="KAG2084069.1"/>
    </source>
</evidence>
<dbReference type="GeneID" id="64694408"/>
<dbReference type="InterPro" id="IPR012337">
    <property type="entry name" value="RNaseH-like_sf"/>
</dbReference>
<organism evidence="1 2">
    <name type="scientific">Suillus discolor</name>
    <dbReference type="NCBI Taxonomy" id="1912936"/>
    <lineage>
        <taxon>Eukaryota</taxon>
        <taxon>Fungi</taxon>
        <taxon>Dikarya</taxon>
        <taxon>Basidiomycota</taxon>
        <taxon>Agaricomycotina</taxon>
        <taxon>Agaricomycetes</taxon>
        <taxon>Agaricomycetidae</taxon>
        <taxon>Boletales</taxon>
        <taxon>Suillineae</taxon>
        <taxon>Suillaceae</taxon>
        <taxon>Suillus</taxon>
    </lineage>
</organism>
<accession>A0A9P7ERX2</accession>